<dbReference type="OrthoDB" id="6152204at2759"/>
<proteinExistence type="predicted"/>
<dbReference type="EMBL" id="QKWP01002162">
    <property type="protein sequence ID" value="RIB04526.1"/>
    <property type="molecule type" value="Genomic_DNA"/>
</dbReference>
<reference evidence="1 2" key="1">
    <citation type="submission" date="2018-06" db="EMBL/GenBank/DDBJ databases">
        <title>Comparative genomics reveals the genomic features of Rhizophagus irregularis, R. cerebriforme, R. diaphanum and Gigaspora rosea, and their symbiotic lifestyle signature.</title>
        <authorList>
            <person name="Morin E."/>
            <person name="San Clemente H."/>
            <person name="Chen E.C.H."/>
            <person name="De La Providencia I."/>
            <person name="Hainaut M."/>
            <person name="Kuo A."/>
            <person name="Kohler A."/>
            <person name="Murat C."/>
            <person name="Tang N."/>
            <person name="Roy S."/>
            <person name="Loubradou J."/>
            <person name="Henrissat B."/>
            <person name="Grigoriev I.V."/>
            <person name="Corradi N."/>
            <person name="Roux C."/>
            <person name="Martin F.M."/>
        </authorList>
    </citation>
    <scope>NUCLEOTIDE SEQUENCE [LARGE SCALE GENOMIC DNA]</scope>
    <source>
        <strain evidence="1 2">DAOM 194757</strain>
    </source>
</reference>
<sequence length="337" mass="39549">MINLKFGGNGWNIGRKQNYVMMTVCLLNEGKKVLKPKNQYCICLYIGQEKYDTLMKVGRIFEHELFDFKNNSFLDSDSIQWVVELYFCGDWMFMYIIMGLNAPNTKYFCLYCNCDAEPQWDMDQIWLNTGNSKRPGLRSRDKRMLVTSFTARKGRLNQNECRKLKKSVKEDLALYIQQPGWMAYEKLKQLRTVLRQSQLTDQEIYQYKINAENWIRTFCHPSQGSINSLQKCGLYKKSDVTSYMHIFAKHISLFMQQLKTEGLSLKIFSTSGIEKKNHEQVRLFFGGKGGSKKNSVVYDIMSFKNQHLFYLMNNTPTKITIQNINVNNKNDKENLLN</sequence>
<dbReference type="PANTHER" id="PTHR31424:SF5">
    <property type="entry name" value="APPLE DOMAIN-CONTAINING PROTEIN"/>
    <property type="match status" value="1"/>
</dbReference>
<gene>
    <name evidence="1" type="ORF">C2G38_2283828</name>
</gene>
<dbReference type="PANTHER" id="PTHR31424">
    <property type="entry name" value="PROTEIN CBG23806"/>
    <property type="match status" value="1"/>
</dbReference>
<comment type="caution">
    <text evidence="1">The sequence shown here is derived from an EMBL/GenBank/DDBJ whole genome shotgun (WGS) entry which is preliminary data.</text>
</comment>
<dbReference type="AlphaFoldDB" id="A0A397UBK2"/>
<dbReference type="Proteomes" id="UP000266673">
    <property type="component" value="Unassembled WGS sequence"/>
</dbReference>
<accession>A0A397UBK2</accession>
<keyword evidence="2" id="KW-1185">Reference proteome</keyword>
<evidence type="ECO:0000313" key="2">
    <source>
        <dbReference type="Proteomes" id="UP000266673"/>
    </source>
</evidence>
<organism evidence="1 2">
    <name type="scientific">Gigaspora rosea</name>
    <dbReference type="NCBI Taxonomy" id="44941"/>
    <lineage>
        <taxon>Eukaryota</taxon>
        <taxon>Fungi</taxon>
        <taxon>Fungi incertae sedis</taxon>
        <taxon>Mucoromycota</taxon>
        <taxon>Glomeromycotina</taxon>
        <taxon>Glomeromycetes</taxon>
        <taxon>Diversisporales</taxon>
        <taxon>Gigasporaceae</taxon>
        <taxon>Gigaspora</taxon>
    </lineage>
</organism>
<evidence type="ECO:0000313" key="1">
    <source>
        <dbReference type="EMBL" id="RIB04526.1"/>
    </source>
</evidence>
<protein>
    <submittedName>
        <fullName evidence="1">Uncharacterized protein</fullName>
    </submittedName>
</protein>
<name>A0A397UBK2_9GLOM</name>